<dbReference type="SMART" id="SM00490">
    <property type="entry name" value="HELICc"/>
    <property type="match status" value="1"/>
</dbReference>
<dbReference type="CDD" id="cd12252">
    <property type="entry name" value="RRM_DbpA"/>
    <property type="match status" value="1"/>
</dbReference>
<evidence type="ECO:0000259" key="8">
    <source>
        <dbReference type="PROSITE" id="PS51192"/>
    </source>
</evidence>
<protein>
    <submittedName>
        <fullName evidence="10">DEAD/DEAH box helicase</fullName>
    </submittedName>
</protein>
<dbReference type="InterPro" id="IPR027417">
    <property type="entry name" value="P-loop_NTPase"/>
</dbReference>
<evidence type="ECO:0000256" key="3">
    <source>
        <dbReference type="ARBA" id="ARBA00022806"/>
    </source>
</evidence>
<name>A0ABS7J744_9SPHN</name>
<dbReference type="InterPro" id="IPR005580">
    <property type="entry name" value="DbpA/CsdA_RNA-bd_dom"/>
</dbReference>
<feature type="domain" description="Helicase C-terminal" evidence="9">
    <location>
        <begin position="229"/>
        <end position="385"/>
    </location>
</feature>
<feature type="compositionally biased region" description="Basic residues" evidence="7">
    <location>
        <begin position="592"/>
        <end position="603"/>
    </location>
</feature>
<feature type="region of interest" description="Disordered" evidence="7">
    <location>
        <begin position="531"/>
        <end position="603"/>
    </location>
</feature>
<keyword evidence="2 6" id="KW-0378">Hydrolase</keyword>
<keyword evidence="4 6" id="KW-0067">ATP-binding</keyword>
<dbReference type="SMART" id="SM00487">
    <property type="entry name" value="DEXDc"/>
    <property type="match status" value="1"/>
</dbReference>
<dbReference type="EMBL" id="JAIGNO010000006">
    <property type="protein sequence ID" value="MBX7483122.1"/>
    <property type="molecule type" value="Genomic_DNA"/>
</dbReference>
<dbReference type="PROSITE" id="PS51194">
    <property type="entry name" value="HELICASE_CTER"/>
    <property type="match status" value="1"/>
</dbReference>
<evidence type="ECO:0000256" key="4">
    <source>
        <dbReference type="ARBA" id="ARBA00022840"/>
    </source>
</evidence>
<evidence type="ECO:0000256" key="7">
    <source>
        <dbReference type="SAM" id="MobiDB-lite"/>
    </source>
</evidence>
<dbReference type="InterPro" id="IPR000629">
    <property type="entry name" value="RNA-helicase_DEAD-box_CS"/>
</dbReference>
<dbReference type="InterPro" id="IPR050079">
    <property type="entry name" value="DEAD_box_RNA_helicase"/>
</dbReference>
<dbReference type="SUPFAM" id="SSF52540">
    <property type="entry name" value="P-loop containing nucleoside triphosphate hydrolases"/>
    <property type="match status" value="1"/>
</dbReference>
<dbReference type="CDD" id="cd00268">
    <property type="entry name" value="DEADc"/>
    <property type="match status" value="1"/>
</dbReference>
<evidence type="ECO:0000256" key="5">
    <source>
        <dbReference type="ARBA" id="ARBA00038437"/>
    </source>
</evidence>
<dbReference type="PROSITE" id="PS51192">
    <property type="entry name" value="HELICASE_ATP_BIND_1"/>
    <property type="match status" value="1"/>
</dbReference>
<organism evidence="10 11">
    <name type="scientific">Qipengyuania qiaonensis</name>
    <dbReference type="NCBI Taxonomy" id="2867240"/>
    <lineage>
        <taxon>Bacteria</taxon>
        <taxon>Pseudomonadati</taxon>
        <taxon>Pseudomonadota</taxon>
        <taxon>Alphaproteobacteria</taxon>
        <taxon>Sphingomonadales</taxon>
        <taxon>Erythrobacteraceae</taxon>
        <taxon>Qipengyuania</taxon>
    </lineage>
</organism>
<dbReference type="PROSITE" id="PS00039">
    <property type="entry name" value="DEAD_ATP_HELICASE"/>
    <property type="match status" value="1"/>
</dbReference>
<evidence type="ECO:0000313" key="10">
    <source>
        <dbReference type="EMBL" id="MBX7483122.1"/>
    </source>
</evidence>
<keyword evidence="11" id="KW-1185">Reference proteome</keyword>
<dbReference type="RefSeq" id="WP_221558378.1">
    <property type="nucleotide sequence ID" value="NZ_JAIGNO010000006.1"/>
</dbReference>
<dbReference type="InterPro" id="IPR011545">
    <property type="entry name" value="DEAD/DEAH_box_helicase_dom"/>
</dbReference>
<sequence length="603" mass="65685">MSFSHLPPVIGEALAARGYEALTPVQQAVTEPKAQGRDLIVSAQTGSGKTVAFGLALADQLLGELGGSPLSESPLVLAIAPTRELALQVSRELSWLYAGAGLRIATCVGGMDASKERRNLRGGPAIVVGTPGRLRDHIERGALDLSGLVGVVLDEADEMLDMGFREDLEEILDATPETRRTLLFSATMPRPIERLAERYQRNALRLSLVGETRGHGDIAYQAISVGPSEIENAVVNLLRFHEAETAICFCATRESVRRLHTTLQNRGFGVVALSGEHSQSERNQALQALRDRRARVCVATDVAARGIDLPTLSLVIHVEIPRDAETLQHRSGRTGRAGKKGIAAIVVPHNRRRRVEGMLRGARIEAEWIDAPSPEAIRQKDRTRLIERLTAPREIEEYDRELAGELMARMTPEDIAAALVQAHRAEMPEPEELLANTPEAREKAKAERHRPGFEDVVWFRMDIGRRHNAEPRWILPLICRRGHITRNEIGAIRIGQHESWFQVPRAVAGKFADAIQRTASPEDEQDAIAIVEAPDGPRVEARQNRKHGGGGKVHARPLGKKPGGGFKGKPSGGKPGGKPGAKPGGKPFGKGKPFKAKGKPARP</sequence>
<dbReference type="Pfam" id="PF03880">
    <property type="entry name" value="DbpA"/>
    <property type="match status" value="1"/>
</dbReference>
<dbReference type="Pfam" id="PF00271">
    <property type="entry name" value="Helicase_C"/>
    <property type="match status" value="1"/>
</dbReference>
<dbReference type="InterPro" id="IPR001650">
    <property type="entry name" value="Helicase_C-like"/>
</dbReference>
<evidence type="ECO:0000256" key="2">
    <source>
        <dbReference type="ARBA" id="ARBA00022801"/>
    </source>
</evidence>
<dbReference type="PANTHER" id="PTHR47959">
    <property type="entry name" value="ATP-DEPENDENT RNA HELICASE RHLE-RELATED"/>
    <property type="match status" value="1"/>
</dbReference>
<dbReference type="InterPro" id="IPR044742">
    <property type="entry name" value="DEAD/DEAH_RhlB"/>
</dbReference>
<dbReference type="InterPro" id="IPR012677">
    <property type="entry name" value="Nucleotide-bd_a/b_plait_sf"/>
</dbReference>
<evidence type="ECO:0000259" key="9">
    <source>
        <dbReference type="PROSITE" id="PS51194"/>
    </source>
</evidence>
<dbReference type="CDD" id="cd18787">
    <property type="entry name" value="SF2_C_DEAD"/>
    <property type="match status" value="1"/>
</dbReference>
<evidence type="ECO:0000256" key="6">
    <source>
        <dbReference type="RuleBase" id="RU000492"/>
    </source>
</evidence>
<keyword evidence="3 6" id="KW-0347">Helicase</keyword>
<dbReference type="Pfam" id="PF00270">
    <property type="entry name" value="DEAD"/>
    <property type="match status" value="1"/>
</dbReference>
<feature type="domain" description="Helicase ATP-binding" evidence="8">
    <location>
        <begin position="30"/>
        <end position="206"/>
    </location>
</feature>
<dbReference type="InterPro" id="IPR014001">
    <property type="entry name" value="Helicase_ATP-bd"/>
</dbReference>
<accession>A0ABS7J744</accession>
<feature type="compositionally biased region" description="Basic residues" evidence="7">
    <location>
        <begin position="544"/>
        <end position="559"/>
    </location>
</feature>
<proteinExistence type="inferred from homology"/>
<evidence type="ECO:0000256" key="1">
    <source>
        <dbReference type="ARBA" id="ARBA00022741"/>
    </source>
</evidence>
<reference evidence="10 11" key="1">
    <citation type="submission" date="2021-08" db="EMBL/GenBank/DDBJ databases">
        <title>Comparative Genomics Analysis of the Genus Qipengyuania Reveals Extensive Genetic Diversity and Metabolic Versatility, Including the Description of Fifteen Novel Species.</title>
        <authorList>
            <person name="Liu Y."/>
        </authorList>
    </citation>
    <scope>NUCLEOTIDE SEQUENCE [LARGE SCALE GENOMIC DNA]</scope>
    <source>
        <strain evidence="10 11">6D47A</strain>
    </source>
</reference>
<feature type="compositionally biased region" description="Gly residues" evidence="7">
    <location>
        <begin position="561"/>
        <end position="588"/>
    </location>
</feature>
<comment type="similarity">
    <text evidence="5 6">Belongs to the DEAD box helicase family.</text>
</comment>
<dbReference type="GO" id="GO:0004386">
    <property type="term" value="F:helicase activity"/>
    <property type="evidence" value="ECO:0007669"/>
    <property type="project" value="UniProtKB-KW"/>
</dbReference>
<comment type="caution">
    <text evidence="10">The sequence shown here is derived from an EMBL/GenBank/DDBJ whole genome shotgun (WGS) entry which is preliminary data.</text>
</comment>
<keyword evidence="1 6" id="KW-0547">Nucleotide-binding</keyword>
<gene>
    <name evidence="10" type="ORF">K3174_11320</name>
</gene>
<dbReference type="Gene3D" id="3.30.70.330">
    <property type="match status" value="1"/>
</dbReference>
<dbReference type="PANTHER" id="PTHR47959:SF1">
    <property type="entry name" value="ATP-DEPENDENT RNA HELICASE DBPA"/>
    <property type="match status" value="1"/>
</dbReference>
<evidence type="ECO:0000313" key="11">
    <source>
        <dbReference type="Proteomes" id="UP000755104"/>
    </source>
</evidence>
<dbReference type="Proteomes" id="UP000755104">
    <property type="component" value="Unassembled WGS sequence"/>
</dbReference>
<dbReference type="Gene3D" id="3.40.50.300">
    <property type="entry name" value="P-loop containing nucleotide triphosphate hydrolases"/>
    <property type="match status" value="2"/>
</dbReference>